<name>A0ABP0W7B9_9BRYO</name>
<feature type="compositionally biased region" description="Polar residues" evidence="1">
    <location>
        <begin position="1"/>
        <end position="11"/>
    </location>
</feature>
<protein>
    <submittedName>
        <fullName evidence="2">Uncharacterized protein</fullName>
    </submittedName>
</protein>
<proteinExistence type="predicted"/>
<reference evidence="2" key="1">
    <citation type="submission" date="2024-02" db="EMBL/GenBank/DDBJ databases">
        <authorList>
            <consortium name="ELIXIR-Norway"/>
            <consortium name="Elixir Norway"/>
        </authorList>
    </citation>
    <scope>NUCLEOTIDE SEQUENCE</scope>
</reference>
<evidence type="ECO:0000313" key="3">
    <source>
        <dbReference type="Proteomes" id="UP001497444"/>
    </source>
</evidence>
<feature type="region of interest" description="Disordered" evidence="1">
    <location>
        <begin position="1"/>
        <end position="64"/>
    </location>
</feature>
<accession>A0ABP0W7B9</accession>
<keyword evidence="3" id="KW-1185">Reference proteome</keyword>
<feature type="compositionally biased region" description="Polar residues" evidence="1">
    <location>
        <begin position="18"/>
        <end position="33"/>
    </location>
</feature>
<feature type="compositionally biased region" description="Polar residues" evidence="1">
    <location>
        <begin position="53"/>
        <end position="64"/>
    </location>
</feature>
<gene>
    <name evidence="2" type="ORF">CSSPJE1EN1_LOCUS8164</name>
</gene>
<sequence length="167" mass="18374">MSSNDESSTTHVEPRYQLRSNTQPFEPISLSSRSSRRYHQASTAPSSSSTTPIRNSGSSYTTSTVHQSPFGGVNQWGTPIAAPAFTPSSYIPLQAMTSTPTYTMEVSSSSGRIEKFSGRPSTISLREFKATFSTVVCELELKYGANYTEAFAFKQLARYVHYEALDV</sequence>
<feature type="compositionally biased region" description="Low complexity" evidence="1">
    <location>
        <begin position="41"/>
        <end position="52"/>
    </location>
</feature>
<dbReference type="Proteomes" id="UP001497444">
    <property type="component" value="Chromosome 15"/>
</dbReference>
<dbReference type="EMBL" id="OZ020110">
    <property type="protein sequence ID" value="CAK9262686.1"/>
    <property type="molecule type" value="Genomic_DNA"/>
</dbReference>
<evidence type="ECO:0000313" key="2">
    <source>
        <dbReference type="EMBL" id="CAK9262686.1"/>
    </source>
</evidence>
<organism evidence="2 3">
    <name type="scientific">Sphagnum jensenii</name>
    <dbReference type="NCBI Taxonomy" id="128206"/>
    <lineage>
        <taxon>Eukaryota</taxon>
        <taxon>Viridiplantae</taxon>
        <taxon>Streptophyta</taxon>
        <taxon>Embryophyta</taxon>
        <taxon>Bryophyta</taxon>
        <taxon>Sphagnophytina</taxon>
        <taxon>Sphagnopsida</taxon>
        <taxon>Sphagnales</taxon>
        <taxon>Sphagnaceae</taxon>
        <taxon>Sphagnum</taxon>
    </lineage>
</organism>
<evidence type="ECO:0000256" key="1">
    <source>
        <dbReference type="SAM" id="MobiDB-lite"/>
    </source>
</evidence>